<keyword evidence="3" id="KW-1185">Reference proteome</keyword>
<gene>
    <name evidence="2" type="ORF">NE237_012780</name>
</gene>
<reference evidence="2" key="1">
    <citation type="journal article" date="2023" name="Plant J.">
        <title>The genome of the king protea, Protea cynaroides.</title>
        <authorList>
            <person name="Chang J."/>
            <person name="Duong T.A."/>
            <person name="Schoeman C."/>
            <person name="Ma X."/>
            <person name="Roodt D."/>
            <person name="Barker N."/>
            <person name="Li Z."/>
            <person name="Van de Peer Y."/>
            <person name="Mizrachi E."/>
        </authorList>
    </citation>
    <scope>NUCLEOTIDE SEQUENCE</scope>
    <source>
        <tissue evidence="2">Young leaves</tissue>
    </source>
</reference>
<feature type="region of interest" description="Disordered" evidence="1">
    <location>
        <begin position="44"/>
        <end position="82"/>
    </location>
</feature>
<dbReference type="EMBL" id="JAMYWD010000011">
    <property type="protein sequence ID" value="KAJ4955997.1"/>
    <property type="molecule type" value="Genomic_DNA"/>
</dbReference>
<sequence length="188" mass="21086">MVCENVEEFLSWGFDLNLNLKCSNRREDMLKYWLLEAQKQGDANNLDIQDASEVPPVEPTTDLTEEGDVHHTPQAAASHRLDRIPSALRKRSRSTDIMGAINAVVEHSKARLDLLTTSHTSSVFPSPSSISTGGYSITQCLAVLNTIPVLDKATYIKTMNHLTNNAEWREFFMGLDEENKLWAIESIP</sequence>
<comment type="caution">
    <text evidence="2">The sequence shown here is derived from an EMBL/GenBank/DDBJ whole genome shotgun (WGS) entry which is preliminary data.</text>
</comment>
<evidence type="ECO:0000313" key="2">
    <source>
        <dbReference type="EMBL" id="KAJ4955997.1"/>
    </source>
</evidence>
<evidence type="ECO:0000313" key="3">
    <source>
        <dbReference type="Proteomes" id="UP001141806"/>
    </source>
</evidence>
<proteinExistence type="predicted"/>
<protein>
    <submittedName>
        <fullName evidence="2">Uncharacterized protein</fullName>
    </submittedName>
</protein>
<dbReference type="AlphaFoldDB" id="A0A9Q0JYE1"/>
<dbReference type="Proteomes" id="UP001141806">
    <property type="component" value="Unassembled WGS sequence"/>
</dbReference>
<accession>A0A9Q0JYE1</accession>
<name>A0A9Q0JYE1_9MAGN</name>
<evidence type="ECO:0000256" key="1">
    <source>
        <dbReference type="SAM" id="MobiDB-lite"/>
    </source>
</evidence>
<organism evidence="2 3">
    <name type="scientific">Protea cynaroides</name>
    <dbReference type="NCBI Taxonomy" id="273540"/>
    <lineage>
        <taxon>Eukaryota</taxon>
        <taxon>Viridiplantae</taxon>
        <taxon>Streptophyta</taxon>
        <taxon>Embryophyta</taxon>
        <taxon>Tracheophyta</taxon>
        <taxon>Spermatophyta</taxon>
        <taxon>Magnoliopsida</taxon>
        <taxon>Proteales</taxon>
        <taxon>Proteaceae</taxon>
        <taxon>Protea</taxon>
    </lineage>
</organism>